<dbReference type="OrthoDB" id="5071614at2"/>
<dbReference type="AlphaFoldDB" id="I4ELM8"/>
<sequence length="118" mass="13316">MKLLLDEMWPPDMAGQLRHRGHDVEAVAERPELRGQPDPVVFDIAQTEGRAVVTENVIDYRPLAAVAISRGGSHCGLILTSNRRFPRHDPRTAGRLVTALHELLSRGLDLRDREYWVS</sequence>
<evidence type="ECO:0000313" key="3">
    <source>
        <dbReference type="Proteomes" id="UP000004221"/>
    </source>
</evidence>
<protein>
    <recommendedName>
        <fullName evidence="1">DUF5615 domain-containing protein</fullName>
    </recommendedName>
</protein>
<accession>I4ELM8</accession>
<keyword evidence="3" id="KW-1185">Reference proteome</keyword>
<dbReference type="Pfam" id="PF18480">
    <property type="entry name" value="DUF5615"/>
    <property type="match status" value="1"/>
</dbReference>
<dbReference type="Proteomes" id="UP000004221">
    <property type="component" value="Unassembled WGS sequence"/>
</dbReference>
<dbReference type="RefSeq" id="WP_008480597.1">
    <property type="nucleotide sequence ID" value="NZ_CAGS01000465.1"/>
</dbReference>
<reference evidence="2 3" key="1">
    <citation type="journal article" date="2012" name="ISME J.">
        <title>Nitrification expanded: discovery, physiology and genomics of a nitrite-oxidizing bacterium from the phylum Chloroflexi.</title>
        <authorList>
            <person name="Sorokin D.Y."/>
            <person name="Lucker S."/>
            <person name="Vejmelkova D."/>
            <person name="Kostrikina N.A."/>
            <person name="Kleerebezem R."/>
            <person name="Rijpstra W.I."/>
            <person name="Damste J.S."/>
            <person name="Le Paslier D."/>
            <person name="Muyzer G."/>
            <person name="Wagner M."/>
            <person name="van Loosdrecht M.C."/>
            <person name="Daims H."/>
        </authorList>
    </citation>
    <scope>NUCLEOTIDE SEQUENCE [LARGE SCALE GENOMIC DNA]</scope>
    <source>
        <strain evidence="3">none</strain>
    </source>
</reference>
<gene>
    <name evidence="2" type="ORF">NITHO_5170003</name>
</gene>
<name>I4ELM8_9BACT</name>
<dbReference type="InterPro" id="IPR041049">
    <property type="entry name" value="DUF5615"/>
</dbReference>
<evidence type="ECO:0000259" key="1">
    <source>
        <dbReference type="Pfam" id="PF18480"/>
    </source>
</evidence>
<dbReference type="EMBL" id="CAGS01000465">
    <property type="protein sequence ID" value="CCF85590.1"/>
    <property type="molecule type" value="Genomic_DNA"/>
</dbReference>
<evidence type="ECO:0000313" key="2">
    <source>
        <dbReference type="EMBL" id="CCF85590.1"/>
    </source>
</evidence>
<organism evidence="2 3">
    <name type="scientific">Nitrolancea hollandica Lb</name>
    <dbReference type="NCBI Taxonomy" id="1129897"/>
    <lineage>
        <taxon>Bacteria</taxon>
        <taxon>Pseudomonadati</taxon>
        <taxon>Thermomicrobiota</taxon>
        <taxon>Thermomicrobia</taxon>
        <taxon>Sphaerobacterales</taxon>
        <taxon>Sphaerobacterineae</taxon>
        <taxon>Sphaerobacteraceae</taxon>
        <taxon>Nitrolancea</taxon>
    </lineage>
</organism>
<proteinExistence type="predicted"/>
<feature type="domain" description="DUF5615" evidence="1">
    <location>
        <begin position="1"/>
        <end position="93"/>
    </location>
</feature>
<comment type="caution">
    <text evidence="2">The sequence shown here is derived from an EMBL/GenBank/DDBJ whole genome shotgun (WGS) entry which is preliminary data.</text>
</comment>